<sequence length="531" mass="57127">MLELCVPNVAYLQNPLLVSLAVHWGSVELVRKLIDFGADPFYMDEDGGNALHYLNISSTEPLVRMLLDMPLKPVLTKDGLSPAETMFSFKSHPELSDCGRDRPLSSDHRPFDEPFEVAAYEALLTDDILDSRDSNGAGLWERFASVVLGTWAAKWPPGATGWTDGLHDAVRCLIKKGALLRYEEEKGECAIFPVLSGWLKTASEHKADTKFLGAVMATIMKASTEADGFGESAAAVQCLKRAVQLDHTELVAELLGLRVSVHAPHEGTSALETACMPRSTCQPATFDRLLEHADASRLDDVDSLGVGLLYRFLDHKIPHHEHKLSAVLRKGCDPDAKTPGGAPMVVAYIEERRTDAALALLEAGADPAASSKTGVDAALAAASQGDLRVLLRIRESRSGFGWGRTCTHDFHRMHDPGARRKKDCNALHLAAASGSPEVVRFYLEVSDLDVESKTADGWRPIHFAAAAAACDDDVDGSCVRVLLEHGADPTAGLPSQGHWDPLGLATRTGGEAAEALPELGSQTVGVPEGPL</sequence>
<dbReference type="AlphaFoldDB" id="A0AAD9M710"/>
<keyword evidence="1" id="KW-0677">Repeat</keyword>
<feature type="region of interest" description="Disordered" evidence="4">
    <location>
        <begin position="503"/>
        <end position="531"/>
    </location>
</feature>
<dbReference type="InterPro" id="IPR051165">
    <property type="entry name" value="Multifunctional_ANK_Repeat"/>
</dbReference>
<dbReference type="SUPFAM" id="SSF48403">
    <property type="entry name" value="Ankyrin repeat"/>
    <property type="match status" value="2"/>
</dbReference>
<accession>A0AAD9M710</accession>
<dbReference type="SMART" id="SM00248">
    <property type="entry name" value="ANK"/>
    <property type="match status" value="6"/>
</dbReference>
<gene>
    <name evidence="5" type="ORF">LX32DRAFT_584898</name>
</gene>
<dbReference type="Gene3D" id="1.25.40.20">
    <property type="entry name" value="Ankyrin repeat-containing domain"/>
    <property type="match status" value="2"/>
</dbReference>
<evidence type="ECO:0000313" key="6">
    <source>
        <dbReference type="Proteomes" id="UP001232148"/>
    </source>
</evidence>
<dbReference type="PANTHER" id="PTHR24123:SF33">
    <property type="entry name" value="PROTEIN HOS4"/>
    <property type="match status" value="1"/>
</dbReference>
<comment type="caution">
    <text evidence="5">The sequence shown here is derived from an EMBL/GenBank/DDBJ whole genome shotgun (WGS) entry which is preliminary data.</text>
</comment>
<dbReference type="Pfam" id="PF12796">
    <property type="entry name" value="Ank_2"/>
    <property type="match status" value="1"/>
</dbReference>
<dbReference type="PROSITE" id="PS50088">
    <property type="entry name" value="ANK_REPEAT"/>
    <property type="match status" value="1"/>
</dbReference>
<proteinExistence type="predicted"/>
<evidence type="ECO:0000256" key="3">
    <source>
        <dbReference type="PROSITE-ProRule" id="PRU00023"/>
    </source>
</evidence>
<dbReference type="InterPro" id="IPR036770">
    <property type="entry name" value="Ankyrin_rpt-contain_sf"/>
</dbReference>
<organism evidence="5 6">
    <name type="scientific">Colletotrichum zoysiae</name>
    <dbReference type="NCBI Taxonomy" id="1216348"/>
    <lineage>
        <taxon>Eukaryota</taxon>
        <taxon>Fungi</taxon>
        <taxon>Dikarya</taxon>
        <taxon>Ascomycota</taxon>
        <taxon>Pezizomycotina</taxon>
        <taxon>Sordariomycetes</taxon>
        <taxon>Hypocreomycetidae</taxon>
        <taxon>Glomerellales</taxon>
        <taxon>Glomerellaceae</taxon>
        <taxon>Colletotrichum</taxon>
        <taxon>Colletotrichum graminicola species complex</taxon>
    </lineage>
</organism>
<dbReference type="EMBL" id="MU842841">
    <property type="protein sequence ID" value="KAK2031305.1"/>
    <property type="molecule type" value="Genomic_DNA"/>
</dbReference>
<evidence type="ECO:0000256" key="4">
    <source>
        <dbReference type="SAM" id="MobiDB-lite"/>
    </source>
</evidence>
<keyword evidence="2 3" id="KW-0040">ANK repeat</keyword>
<protein>
    <submittedName>
        <fullName evidence="5">Ankyrin</fullName>
    </submittedName>
</protein>
<feature type="repeat" description="ANK" evidence="3">
    <location>
        <begin position="456"/>
        <end position="488"/>
    </location>
</feature>
<dbReference type="PANTHER" id="PTHR24123">
    <property type="entry name" value="ANKYRIN REPEAT-CONTAINING"/>
    <property type="match status" value="1"/>
</dbReference>
<name>A0AAD9M710_9PEZI</name>
<dbReference type="InterPro" id="IPR002110">
    <property type="entry name" value="Ankyrin_rpt"/>
</dbReference>
<reference evidence="5" key="1">
    <citation type="submission" date="2021-06" db="EMBL/GenBank/DDBJ databases">
        <title>Comparative genomics, transcriptomics and evolutionary studies reveal genomic signatures of adaptation to plant cell wall in hemibiotrophic fungi.</title>
        <authorList>
            <consortium name="DOE Joint Genome Institute"/>
            <person name="Baroncelli R."/>
            <person name="Diaz J.F."/>
            <person name="Benocci T."/>
            <person name="Peng M."/>
            <person name="Battaglia E."/>
            <person name="Haridas S."/>
            <person name="Andreopoulos W."/>
            <person name="Labutti K."/>
            <person name="Pangilinan J."/>
            <person name="Floch G.L."/>
            <person name="Makela M.R."/>
            <person name="Henrissat B."/>
            <person name="Grigoriev I.V."/>
            <person name="Crouch J.A."/>
            <person name="De Vries R.P."/>
            <person name="Sukno S.A."/>
            <person name="Thon M.R."/>
        </authorList>
    </citation>
    <scope>NUCLEOTIDE SEQUENCE</scope>
    <source>
        <strain evidence="5">MAFF235873</strain>
    </source>
</reference>
<evidence type="ECO:0000256" key="1">
    <source>
        <dbReference type="ARBA" id="ARBA00022737"/>
    </source>
</evidence>
<evidence type="ECO:0000313" key="5">
    <source>
        <dbReference type="EMBL" id="KAK2031305.1"/>
    </source>
</evidence>
<evidence type="ECO:0000256" key="2">
    <source>
        <dbReference type="ARBA" id="ARBA00023043"/>
    </source>
</evidence>
<dbReference type="Proteomes" id="UP001232148">
    <property type="component" value="Unassembled WGS sequence"/>
</dbReference>
<keyword evidence="6" id="KW-1185">Reference proteome</keyword>